<accession>A0A6J4PHN1</accession>
<protein>
    <submittedName>
        <fullName evidence="2">Uncharacterized protein</fullName>
    </submittedName>
</protein>
<proteinExistence type="predicted"/>
<reference evidence="2" key="1">
    <citation type="submission" date="2020-02" db="EMBL/GenBank/DDBJ databases">
        <authorList>
            <person name="Meier V. D."/>
        </authorList>
    </citation>
    <scope>NUCLEOTIDE SEQUENCE</scope>
    <source>
        <strain evidence="2">AVDCRST_MAG78</strain>
    </source>
</reference>
<dbReference type="EMBL" id="CADCVB010000040">
    <property type="protein sequence ID" value="CAA9413810.1"/>
    <property type="molecule type" value="Genomic_DNA"/>
</dbReference>
<organism evidence="2">
    <name type="scientific">uncultured Rubrobacteraceae bacterium</name>
    <dbReference type="NCBI Taxonomy" id="349277"/>
    <lineage>
        <taxon>Bacteria</taxon>
        <taxon>Bacillati</taxon>
        <taxon>Actinomycetota</taxon>
        <taxon>Rubrobacteria</taxon>
        <taxon>Rubrobacterales</taxon>
        <taxon>Rubrobacteraceae</taxon>
        <taxon>environmental samples</taxon>
    </lineage>
</organism>
<gene>
    <name evidence="2" type="ORF">AVDCRST_MAG78-544</name>
</gene>
<sequence length="48" mass="5148">GRRGPDQRAAAQHRWDPGRRRHGAGDGPLRRRPPGGAAGDNPAREKGV</sequence>
<name>A0A6J4PHN1_9ACTN</name>
<evidence type="ECO:0000256" key="1">
    <source>
        <dbReference type="SAM" id="MobiDB-lite"/>
    </source>
</evidence>
<evidence type="ECO:0000313" key="2">
    <source>
        <dbReference type="EMBL" id="CAA9413810.1"/>
    </source>
</evidence>
<feature type="non-terminal residue" evidence="2">
    <location>
        <position position="48"/>
    </location>
</feature>
<feature type="non-terminal residue" evidence="2">
    <location>
        <position position="1"/>
    </location>
</feature>
<dbReference type="AlphaFoldDB" id="A0A6J4PHN1"/>
<feature type="region of interest" description="Disordered" evidence="1">
    <location>
        <begin position="1"/>
        <end position="48"/>
    </location>
</feature>